<proteinExistence type="predicted"/>
<name>A0ABR1HT61_9HYPO</name>
<organism evidence="1 2">
    <name type="scientific">Neonectria punicea</name>
    <dbReference type="NCBI Taxonomy" id="979145"/>
    <lineage>
        <taxon>Eukaryota</taxon>
        <taxon>Fungi</taxon>
        <taxon>Dikarya</taxon>
        <taxon>Ascomycota</taxon>
        <taxon>Pezizomycotina</taxon>
        <taxon>Sordariomycetes</taxon>
        <taxon>Hypocreomycetidae</taxon>
        <taxon>Hypocreales</taxon>
        <taxon>Nectriaceae</taxon>
        <taxon>Neonectria</taxon>
    </lineage>
</organism>
<keyword evidence="2" id="KW-1185">Reference proteome</keyword>
<accession>A0ABR1HT61</accession>
<comment type="caution">
    <text evidence="1">The sequence shown here is derived from an EMBL/GenBank/DDBJ whole genome shotgun (WGS) entry which is preliminary data.</text>
</comment>
<protein>
    <submittedName>
        <fullName evidence="1">Uncharacterized protein</fullName>
    </submittedName>
</protein>
<sequence length="135" mass="15538">MDVTRGDGPICTDRTLDWIARNILLSLNIPLLQYPGNPDHDVGAHWRDMQAKARTAVLEWHLDLELLLHHEEYPSYLEVACVVLLIQHLRLVVDEIDADGAERHRLFFYGFAADELTLLLPVRGLRLPHIVADEW</sequence>
<dbReference type="EMBL" id="JAZAVJ010000005">
    <property type="protein sequence ID" value="KAK7424256.1"/>
    <property type="molecule type" value="Genomic_DNA"/>
</dbReference>
<evidence type="ECO:0000313" key="2">
    <source>
        <dbReference type="Proteomes" id="UP001498476"/>
    </source>
</evidence>
<reference evidence="1 2" key="1">
    <citation type="journal article" date="2025" name="Microbiol. Resour. Announc.">
        <title>Draft genome sequences for Neonectria magnoliae and Neonectria punicea, canker pathogens of Liriodendron tulipifera and Acer saccharum in West Virginia.</title>
        <authorList>
            <person name="Petronek H.M."/>
            <person name="Kasson M.T."/>
            <person name="Metheny A.M."/>
            <person name="Stauder C.M."/>
            <person name="Lovett B."/>
            <person name="Lynch S.C."/>
            <person name="Garnas J.R."/>
            <person name="Kasson L.R."/>
            <person name="Stajich J.E."/>
        </authorList>
    </citation>
    <scope>NUCLEOTIDE SEQUENCE [LARGE SCALE GENOMIC DNA]</scope>
    <source>
        <strain evidence="1 2">NRRL 64653</strain>
    </source>
</reference>
<gene>
    <name evidence="1" type="ORF">QQX98_000524</name>
</gene>
<dbReference type="Proteomes" id="UP001498476">
    <property type="component" value="Unassembled WGS sequence"/>
</dbReference>
<evidence type="ECO:0000313" key="1">
    <source>
        <dbReference type="EMBL" id="KAK7424256.1"/>
    </source>
</evidence>